<dbReference type="Pfam" id="PF04749">
    <property type="entry name" value="PLAC8"/>
    <property type="match status" value="1"/>
</dbReference>
<evidence type="ECO:0000256" key="2">
    <source>
        <dbReference type="SAM" id="Phobius"/>
    </source>
</evidence>
<dbReference type="OrthoDB" id="1045822at2759"/>
<comment type="similarity">
    <text evidence="1">Belongs to the cornifelin family.</text>
</comment>
<accession>V4AA31</accession>
<evidence type="ECO:0000313" key="4">
    <source>
        <dbReference type="Proteomes" id="UP000030746"/>
    </source>
</evidence>
<reference evidence="3 4" key="1">
    <citation type="journal article" date="2013" name="Nature">
        <title>Insights into bilaterian evolution from three spiralian genomes.</title>
        <authorList>
            <person name="Simakov O."/>
            <person name="Marletaz F."/>
            <person name="Cho S.J."/>
            <person name="Edsinger-Gonzales E."/>
            <person name="Havlak P."/>
            <person name="Hellsten U."/>
            <person name="Kuo D.H."/>
            <person name="Larsson T."/>
            <person name="Lv J."/>
            <person name="Arendt D."/>
            <person name="Savage R."/>
            <person name="Osoegawa K."/>
            <person name="de Jong P."/>
            <person name="Grimwood J."/>
            <person name="Chapman J.A."/>
            <person name="Shapiro H."/>
            <person name="Aerts A."/>
            <person name="Otillar R.P."/>
            <person name="Terry A.Y."/>
            <person name="Boore J.L."/>
            <person name="Grigoriev I.V."/>
            <person name="Lindberg D.R."/>
            <person name="Seaver E.C."/>
            <person name="Weisblat D.A."/>
            <person name="Putnam N.H."/>
            <person name="Rokhsar D.S."/>
        </authorList>
    </citation>
    <scope>NUCLEOTIDE SEQUENCE [LARGE SCALE GENOMIC DNA]</scope>
</reference>
<feature type="transmembrane region" description="Helical" evidence="2">
    <location>
        <begin position="37"/>
        <end position="59"/>
    </location>
</feature>
<dbReference type="GeneID" id="20250768"/>
<dbReference type="STRING" id="225164.V4AA31"/>
<evidence type="ECO:0000313" key="3">
    <source>
        <dbReference type="EMBL" id="ESP00829.1"/>
    </source>
</evidence>
<proteinExistence type="inferred from homology"/>
<keyword evidence="2" id="KW-0812">Transmembrane</keyword>
<dbReference type="NCBIfam" id="TIGR01571">
    <property type="entry name" value="A_thal_Cys_rich"/>
    <property type="match status" value="1"/>
</dbReference>
<evidence type="ECO:0000256" key="1">
    <source>
        <dbReference type="ARBA" id="ARBA00009024"/>
    </source>
</evidence>
<dbReference type="PANTHER" id="PTHR15907">
    <property type="entry name" value="DUF614 FAMILY PROTEIN-RELATED"/>
    <property type="match status" value="1"/>
</dbReference>
<dbReference type="InterPro" id="IPR006461">
    <property type="entry name" value="PLAC_motif_containing"/>
</dbReference>
<organism evidence="3 4">
    <name type="scientific">Lottia gigantea</name>
    <name type="common">Giant owl limpet</name>
    <dbReference type="NCBI Taxonomy" id="225164"/>
    <lineage>
        <taxon>Eukaryota</taxon>
        <taxon>Metazoa</taxon>
        <taxon>Spiralia</taxon>
        <taxon>Lophotrochozoa</taxon>
        <taxon>Mollusca</taxon>
        <taxon>Gastropoda</taxon>
        <taxon>Patellogastropoda</taxon>
        <taxon>Lottioidea</taxon>
        <taxon>Lottiidae</taxon>
        <taxon>Lottia</taxon>
    </lineage>
</organism>
<name>V4AA31_LOTGI</name>
<gene>
    <name evidence="3" type="ORF">LOTGIDRAFT_238470</name>
</gene>
<dbReference type="EMBL" id="KB200650">
    <property type="protein sequence ID" value="ESP00829.1"/>
    <property type="molecule type" value="Genomic_DNA"/>
</dbReference>
<dbReference type="KEGG" id="lgi:LOTGIDRAFT_238470"/>
<keyword evidence="2" id="KW-1133">Transmembrane helix</keyword>
<keyword evidence="4" id="KW-1185">Reference proteome</keyword>
<dbReference type="AlphaFoldDB" id="V4AA31"/>
<protein>
    <submittedName>
        <fullName evidence="3">Uncharacterized protein</fullName>
    </submittedName>
</protein>
<dbReference type="OMA" id="MAYTRTK"/>
<dbReference type="HOGENOM" id="CLU_083147_6_1_1"/>
<sequence>MSAEFQHGLFGCFDNVGLCIISYFVPCYTFGKNAEAVGEGCFLCGLMFLIPIANIISLVKIRGKIREQRGIAGSTISDLMLVCCCTLCTLVQEAQEVQGSAPAGVSMVRE</sequence>
<keyword evidence="2" id="KW-0472">Membrane</keyword>
<feature type="transmembrane region" description="Helical" evidence="2">
    <location>
        <begin position="12"/>
        <end position="31"/>
    </location>
</feature>
<dbReference type="Proteomes" id="UP000030746">
    <property type="component" value="Unassembled WGS sequence"/>
</dbReference>
<dbReference type="CTD" id="20250768"/>
<dbReference type="RefSeq" id="XP_009048457.1">
    <property type="nucleotide sequence ID" value="XM_009050209.1"/>
</dbReference>